<evidence type="ECO:0000256" key="3">
    <source>
        <dbReference type="PROSITE-ProRule" id="PRU00023"/>
    </source>
</evidence>
<proteinExistence type="predicted"/>
<dbReference type="AlphaFoldDB" id="A0A0U3HQ40"/>
<feature type="repeat" description="ANK" evidence="3">
    <location>
        <begin position="67"/>
        <end position="99"/>
    </location>
</feature>
<dbReference type="PRINTS" id="PR01415">
    <property type="entry name" value="ANKYRIN"/>
</dbReference>
<keyword evidence="2 3" id="KW-0040">ANK repeat</keyword>
<dbReference type="PROSITE" id="PS50088">
    <property type="entry name" value="ANK_REPEAT"/>
    <property type="match status" value="3"/>
</dbReference>
<dbReference type="SMART" id="SM00248">
    <property type="entry name" value="ANK"/>
    <property type="match status" value="3"/>
</dbReference>
<dbReference type="Pfam" id="PF12796">
    <property type="entry name" value="Ank_2"/>
    <property type="match status" value="2"/>
</dbReference>
<gene>
    <name evidence="4" type="ORF">AT705_10780</name>
</gene>
<dbReference type="RefSeq" id="WP_058796589.1">
    <property type="nucleotide sequence ID" value="NZ_CP013611.1"/>
</dbReference>
<dbReference type="KEGG" id="prr:AT705_10780"/>
<dbReference type="InterPro" id="IPR002110">
    <property type="entry name" value="Ankyrin_rpt"/>
</dbReference>
<evidence type="ECO:0000256" key="1">
    <source>
        <dbReference type="ARBA" id="ARBA00022737"/>
    </source>
</evidence>
<sequence length="163" mass="17107">MNKEILELAQQQQWTQLTTLLQADSTVVNVQDEKGYSPLHYAAIQGQCAVIDALVAKGSALEAATGNGSTALHKAATFGQLDAIHTLLSLGADLEARTNNPDVPSFSARTPLHEAAVEGHADAVTLLLSLGADQNALTDAQETALDLAVYYKHTDAAAALSRS</sequence>
<dbReference type="PROSITE" id="PS50297">
    <property type="entry name" value="ANK_REP_REGION"/>
    <property type="match status" value="3"/>
</dbReference>
<feature type="repeat" description="ANK" evidence="3">
    <location>
        <begin position="107"/>
        <end position="139"/>
    </location>
</feature>
<organism evidence="4 5">
    <name type="scientific">Pseudoalteromonas rubra</name>
    <dbReference type="NCBI Taxonomy" id="43658"/>
    <lineage>
        <taxon>Bacteria</taxon>
        <taxon>Pseudomonadati</taxon>
        <taxon>Pseudomonadota</taxon>
        <taxon>Gammaproteobacteria</taxon>
        <taxon>Alteromonadales</taxon>
        <taxon>Pseudoalteromonadaceae</taxon>
        <taxon>Pseudoalteromonas</taxon>
    </lineage>
</organism>
<dbReference type="PANTHER" id="PTHR24198">
    <property type="entry name" value="ANKYRIN REPEAT AND PROTEIN KINASE DOMAIN-CONTAINING PROTEIN"/>
    <property type="match status" value="1"/>
</dbReference>
<dbReference type="EMBL" id="CP013611">
    <property type="protein sequence ID" value="ALU43385.1"/>
    <property type="molecule type" value="Genomic_DNA"/>
</dbReference>
<accession>A0A0U3HQ40</accession>
<dbReference type="InterPro" id="IPR036770">
    <property type="entry name" value="Ankyrin_rpt-contain_sf"/>
</dbReference>
<feature type="repeat" description="ANK" evidence="3">
    <location>
        <begin position="34"/>
        <end position="66"/>
    </location>
</feature>
<evidence type="ECO:0000313" key="5">
    <source>
        <dbReference type="Proteomes" id="UP000069015"/>
    </source>
</evidence>
<evidence type="ECO:0000313" key="4">
    <source>
        <dbReference type="EMBL" id="ALU43385.1"/>
    </source>
</evidence>
<protein>
    <submittedName>
        <fullName evidence="4">Uncharacterized protein</fullName>
    </submittedName>
</protein>
<dbReference type="Gene3D" id="1.25.40.20">
    <property type="entry name" value="Ankyrin repeat-containing domain"/>
    <property type="match status" value="2"/>
</dbReference>
<evidence type="ECO:0000256" key="2">
    <source>
        <dbReference type="ARBA" id="ARBA00023043"/>
    </source>
</evidence>
<name>A0A0U3HQ40_9GAMM</name>
<keyword evidence="1" id="KW-0677">Repeat</keyword>
<dbReference type="SUPFAM" id="SSF48403">
    <property type="entry name" value="Ankyrin repeat"/>
    <property type="match status" value="1"/>
</dbReference>
<dbReference type="Proteomes" id="UP000069015">
    <property type="component" value="Chromosome 1"/>
</dbReference>
<reference evidence="4 5" key="1">
    <citation type="submission" date="2015-12" db="EMBL/GenBank/DDBJ databases">
        <title>Complete genome sequence of Pseudoalteromonas rubra SCSIO 6842, harboring a conjugative plasmid.</title>
        <authorList>
            <person name="Li B."/>
            <person name="Wang X."/>
        </authorList>
    </citation>
    <scope>NUCLEOTIDE SEQUENCE [LARGE SCALE GENOMIC DNA]</scope>
    <source>
        <strain evidence="4 5">SCSIO 6842</strain>
    </source>
</reference>
<dbReference type="PANTHER" id="PTHR24198:SF165">
    <property type="entry name" value="ANKYRIN REPEAT-CONTAINING PROTEIN-RELATED"/>
    <property type="match status" value="1"/>
</dbReference>